<dbReference type="EMBL" id="CP036426">
    <property type="protein sequence ID" value="QDV33586.1"/>
    <property type="molecule type" value="Genomic_DNA"/>
</dbReference>
<organism evidence="3 4">
    <name type="scientific">Tautonia plasticadhaerens</name>
    <dbReference type="NCBI Taxonomy" id="2527974"/>
    <lineage>
        <taxon>Bacteria</taxon>
        <taxon>Pseudomonadati</taxon>
        <taxon>Planctomycetota</taxon>
        <taxon>Planctomycetia</taxon>
        <taxon>Isosphaerales</taxon>
        <taxon>Isosphaeraceae</taxon>
        <taxon>Tautonia</taxon>
    </lineage>
</organism>
<protein>
    <submittedName>
        <fullName evidence="3">Uncharacterized protein</fullName>
    </submittedName>
</protein>
<keyword evidence="2" id="KW-0812">Transmembrane</keyword>
<sequence length="264" mass="28602">MDSEHDSTAPRYWICTAGFWVAGAALALLSVIGATTLWAFLTGDQRLWVALQQPWCTWGIELPITAGALLGSYLLWGRWTDSHWQRRAGLLVLLNLFDSIHWGISQAAVMGVQAANLGHPWLAHNLVMIFGWIEFYLFADLAAEVASHLGVKAAPDAGRTARQFSAAGLALSILYLVTQTRWGAGWPLVAGPMPNVGEALMNLGVTFLRVIAGGQVATLCVLAGISCRRTARDLSREEEPAGAAHSSDFDADRDAAGFRDDFPR</sequence>
<feature type="transmembrane region" description="Helical" evidence="2">
    <location>
        <begin position="88"/>
        <end position="109"/>
    </location>
</feature>
<evidence type="ECO:0000256" key="1">
    <source>
        <dbReference type="SAM" id="MobiDB-lite"/>
    </source>
</evidence>
<keyword evidence="2" id="KW-0472">Membrane</keyword>
<reference evidence="3 4" key="1">
    <citation type="submission" date="2019-02" db="EMBL/GenBank/DDBJ databases">
        <title>Deep-cultivation of Planctomycetes and their phenomic and genomic characterization uncovers novel biology.</title>
        <authorList>
            <person name="Wiegand S."/>
            <person name="Jogler M."/>
            <person name="Boedeker C."/>
            <person name="Pinto D."/>
            <person name="Vollmers J."/>
            <person name="Rivas-Marin E."/>
            <person name="Kohn T."/>
            <person name="Peeters S.H."/>
            <person name="Heuer A."/>
            <person name="Rast P."/>
            <person name="Oberbeckmann S."/>
            <person name="Bunk B."/>
            <person name="Jeske O."/>
            <person name="Meyerdierks A."/>
            <person name="Storesund J.E."/>
            <person name="Kallscheuer N."/>
            <person name="Luecker S."/>
            <person name="Lage O.M."/>
            <person name="Pohl T."/>
            <person name="Merkel B.J."/>
            <person name="Hornburger P."/>
            <person name="Mueller R.-W."/>
            <person name="Bruemmer F."/>
            <person name="Labrenz M."/>
            <person name="Spormann A.M."/>
            <person name="Op den Camp H."/>
            <person name="Overmann J."/>
            <person name="Amann R."/>
            <person name="Jetten M.S.M."/>
            <person name="Mascher T."/>
            <person name="Medema M.H."/>
            <person name="Devos D.P."/>
            <person name="Kaster A.-K."/>
            <person name="Ovreas L."/>
            <person name="Rohde M."/>
            <person name="Galperin M.Y."/>
            <person name="Jogler C."/>
        </authorList>
    </citation>
    <scope>NUCLEOTIDE SEQUENCE [LARGE SCALE GENOMIC DNA]</scope>
    <source>
        <strain evidence="3 4">ElP</strain>
    </source>
</reference>
<dbReference type="Proteomes" id="UP000317835">
    <property type="component" value="Chromosome"/>
</dbReference>
<proteinExistence type="predicted"/>
<dbReference type="KEGG" id="tpla:ElP_14600"/>
<gene>
    <name evidence="3" type="ORF">ElP_14600</name>
</gene>
<evidence type="ECO:0000313" key="4">
    <source>
        <dbReference type="Proteomes" id="UP000317835"/>
    </source>
</evidence>
<feature type="compositionally biased region" description="Basic and acidic residues" evidence="1">
    <location>
        <begin position="247"/>
        <end position="264"/>
    </location>
</feature>
<dbReference type="OrthoDB" id="275253at2"/>
<evidence type="ECO:0000256" key="2">
    <source>
        <dbReference type="SAM" id="Phobius"/>
    </source>
</evidence>
<evidence type="ECO:0000313" key="3">
    <source>
        <dbReference type="EMBL" id="QDV33586.1"/>
    </source>
</evidence>
<accession>A0A518GYB1</accession>
<dbReference type="RefSeq" id="WP_145267941.1">
    <property type="nucleotide sequence ID" value="NZ_CP036426.1"/>
</dbReference>
<keyword evidence="4" id="KW-1185">Reference proteome</keyword>
<feature type="transmembrane region" description="Helical" evidence="2">
    <location>
        <begin position="12"/>
        <end position="38"/>
    </location>
</feature>
<feature type="transmembrane region" description="Helical" evidence="2">
    <location>
        <begin position="164"/>
        <end position="184"/>
    </location>
</feature>
<feature type="transmembrane region" description="Helical" evidence="2">
    <location>
        <begin position="121"/>
        <end position="143"/>
    </location>
</feature>
<feature type="transmembrane region" description="Helical" evidence="2">
    <location>
        <begin position="204"/>
        <end position="227"/>
    </location>
</feature>
<feature type="transmembrane region" description="Helical" evidence="2">
    <location>
        <begin position="58"/>
        <end position="76"/>
    </location>
</feature>
<dbReference type="AlphaFoldDB" id="A0A518GYB1"/>
<feature type="region of interest" description="Disordered" evidence="1">
    <location>
        <begin position="236"/>
        <end position="264"/>
    </location>
</feature>
<keyword evidence="2" id="KW-1133">Transmembrane helix</keyword>
<name>A0A518GYB1_9BACT</name>